<organism evidence="2 3">
    <name type="scientific">Ambrosia artemisiifolia</name>
    <name type="common">Common ragweed</name>
    <dbReference type="NCBI Taxonomy" id="4212"/>
    <lineage>
        <taxon>Eukaryota</taxon>
        <taxon>Viridiplantae</taxon>
        <taxon>Streptophyta</taxon>
        <taxon>Embryophyta</taxon>
        <taxon>Tracheophyta</taxon>
        <taxon>Spermatophyta</taxon>
        <taxon>Magnoliopsida</taxon>
        <taxon>eudicotyledons</taxon>
        <taxon>Gunneridae</taxon>
        <taxon>Pentapetalae</taxon>
        <taxon>asterids</taxon>
        <taxon>campanulids</taxon>
        <taxon>Asterales</taxon>
        <taxon>Asteraceae</taxon>
        <taxon>Asteroideae</taxon>
        <taxon>Heliantheae alliance</taxon>
        <taxon>Heliantheae</taxon>
        <taxon>Ambrosia</taxon>
    </lineage>
</organism>
<dbReference type="Proteomes" id="UP001206925">
    <property type="component" value="Unassembled WGS sequence"/>
</dbReference>
<comment type="caution">
    <text evidence="2">The sequence shown here is derived from an EMBL/GenBank/DDBJ whole genome shotgun (WGS) entry which is preliminary data.</text>
</comment>
<dbReference type="AlphaFoldDB" id="A0AAD5CU72"/>
<gene>
    <name evidence="2" type="ORF">M8C21_015636</name>
</gene>
<evidence type="ECO:0000313" key="2">
    <source>
        <dbReference type="EMBL" id="KAI7746616.1"/>
    </source>
</evidence>
<protein>
    <submittedName>
        <fullName evidence="2">Uncharacterized protein</fullName>
    </submittedName>
</protein>
<evidence type="ECO:0000256" key="1">
    <source>
        <dbReference type="SAM" id="MobiDB-lite"/>
    </source>
</evidence>
<sequence length="51" mass="5846">MDGDEDVGHGLRPARPVPTTGGRRKKQKLRLFRITPEIYFTSFRFASINVI</sequence>
<dbReference type="EMBL" id="JAMZMK010006936">
    <property type="protein sequence ID" value="KAI7746616.1"/>
    <property type="molecule type" value="Genomic_DNA"/>
</dbReference>
<proteinExistence type="predicted"/>
<evidence type="ECO:0000313" key="3">
    <source>
        <dbReference type="Proteomes" id="UP001206925"/>
    </source>
</evidence>
<accession>A0AAD5CU72</accession>
<reference evidence="2" key="1">
    <citation type="submission" date="2022-06" db="EMBL/GenBank/DDBJ databases">
        <title>Uncovering the hologenomic basis of an extraordinary plant invasion.</title>
        <authorList>
            <person name="Bieker V.C."/>
            <person name="Martin M.D."/>
            <person name="Gilbert T."/>
            <person name="Hodgins K."/>
            <person name="Battlay P."/>
            <person name="Petersen B."/>
            <person name="Wilson J."/>
        </authorList>
    </citation>
    <scope>NUCLEOTIDE SEQUENCE</scope>
    <source>
        <strain evidence="2">AA19_3_7</strain>
        <tissue evidence="2">Leaf</tissue>
    </source>
</reference>
<keyword evidence="3" id="KW-1185">Reference proteome</keyword>
<feature type="region of interest" description="Disordered" evidence="1">
    <location>
        <begin position="1"/>
        <end position="26"/>
    </location>
</feature>
<name>A0AAD5CU72_AMBAR</name>